<feature type="transmembrane region" description="Helical" evidence="1">
    <location>
        <begin position="204"/>
        <end position="224"/>
    </location>
</feature>
<reference evidence="3 4" key="1">
    <citation type="submission" date="2017-03" db="EMBL/GenBank/DDBJ databases">
        <authorList>
            <person name="Afonso C.L."/>
            <person name="Miller P.J."/>
            <person name="Scott M.A."/>
            <person name="Spackman E."/>
            <person name="Goraichik I."/>
            <person name="Dimitrov K.M."/>
            <person name="Suarez D.L."/>
            <person name="Swayne D.E."/>
        </authorList>
    </citation>
    <scope>NUCLEOTIDE SEQUENCE [LARGE SCALE GENOMIC DNA]</scope>
    <source>
        <strain evidence="3 4">CECT 8625</strain>
    </source>
</reference>
<gene>
    <name evidence="3" type="ORF">ROJ8625_03219</name>
</gene>
<feature type="transmembrane region" description="Helical" evidence="1">
    <location>
        <begin position="395"/>
        <end position="412"/>
    </location>
</feature>
<feature type="transmembrane region" description="Helical" evidence="1">
    <location>
        <begin position="59"/>
        <end position="82"/>
    </location>
</feature>
<feature type="transmembrane region" description="Helical" evidence="1">
    <location>
        <begin position="361"/>
        <end position="383"/>
    </location>
</feature>
<feature type="transmembrane region" description="Helical" evidence="1">
    <location>
        <begin position="418"/>
        <end position="436"/>
    </location>
</feature>
<feature type="transmembrane region" description="Helical" evidence="1">
    <location>
        <begin position="108"/>
        <end position="132"/>
    </location>
</feature>
<dbReference type="PANTHER" id="PTHR35342:SF5">
    <property type="entry name" value="TRICARBOXYLIC TRANSPORT PROTEIN"/>
    <property type="match status" value="1"/>
</dbReference>
<keyword evidence="1" id="KW-1133">Transmembrane helix</keyword>
<dbReference type="EMBL" id="FWFK01000006">
    <property type="protein sequence ID" value="SLN63692.1"/>
    <property type="molecule type" value="Genomic_DNA"/>
</dbReference>
<name>A0A1X6ZWP4_9RHOB</name>
<feature type="transmembrane region" description="Helical" evidence="1">
    <location>
        <begin position="473"/>
        <end position="493"/>
    </location>
</feature>
<feature type="transmembrane region" description="Helical" evidence="1">
    <location>
        <begin position="443"/>
        <end position="461"/>
    </location>
</feature>
<evidence type="ECO:0000313" key="3">
    <source>
        <dbReference type="EMBL" id="SLN63692.1"/>
    </source>
</evidence>
<feature type="transmembrane region" description="Helical" evidence="1">
    <location>
        <begin position="20"/>
        <end position="53"/>
    </location>
</feature>
<dbReference type="Pfam" id="PF01970">
    <property type="entry name" value="TctA"/>
    <property type="match status" value="1"/>
</dbReference>
<evidence type="ECO:0000313" key="4">
    <source>
        <dbReference type="Proteomes" id="UP000193570"/>
    </source>
</evidence>
<keyword evidence="1" id="KW-0812">Transmembrane</keyword>
<organism evidence="3 4">
    <name type="scientific">Roseivivax jejudonensis</name>
    <dbReference type="NCBI Taxonomy" id="1529041"/>
    <lineage>
        <taxon>Bacteria</taxon>
        <taxon>Pseudomonadati</taxon>
        <taxon>Pseudomonadota</taxon>
        <taxon>Alphaproteobacteria</taxon>
        <taxon>Rhodobacterales</taxon>
        <taxon>Roseobacteraceae</taxon>
        <taxon>Roseivivax</taxon>
    </lineage>
</organism>
<keyword evidence="1" id="KW-0472">Membrane</keyword>
<feature type="transmembrane region" description="Helical" evidence="1">
    <location>
        <begin position="138"/>
        <end position="161"/>
    </location>
</feature>
<dbReference type="Proteomes" id="UP000193570">
    <property type="component" value="Unassembled WGS sequence"/>
</dbReference>
<proteinExistence type="predicted"/>
<dbReference type="PANTHER" id="PTHR35342">
    <property type="entry name" value="TRICARBOXYLIC TRANSPORT PROTEIN"/>
    <property type="match status" value="1"/>
</dbReference>
<feature type="transmembrane region" description="Helical" evidence="1">
    <location>
        <begin position="326"/>
        <end position="346"/>
    </location>
</feature>
<accession>A0A1X6ZWP4</accession>
<dbReference type="AlphaFoldDB" id="A0A1X6ZWP4"/>
<protein>
    <submittedName>
        <fullName evidence="3">Tripartite tricarboxylate transporter TctA family protein</fullName>
    </submittedName>
</protein>
<evidence type="ECO:0000256" key="1">
    <source>
        <dbReference type="SAM" id="Phobius"/>
    </source>
</evidence>
<feature type="transmembrane region" description="Helical" evidence="1">
    <location>
        <begin position="168"/>
        <end position="184"/>
    </location>
</feature>
<sequence length="501" mass="52311">MGIIEGMASGFSQSISFAVFPYLFVGSLFGLIIGVIPGLSGHFAMAMAVTFLYTMEPSAGIAFLLGAHATVAQGGGLTAILFSTPGTGQNAATLLDGPPMRDKGQAGLAVGAAMASCFLGATFGAVVLAILIPILREVVLFFGPPEVFVLAFLALTFVAVLGKEDMTRSLIAAMLGLLLAMIGVDNVTNTARFTFGSERLADGLSLVPVILGLFAVAEMIDLWVRGGSLAKEMPKALSARETQKQIFQGIGLAFKHWWLVMRCSAIGTAMGLIPGLGSAPAAFVAYGHAKQSSKDKDSFGSGNVKGVIGPEAANDAVEGGALASTLAFGIPGSSSMAILLSGLFILGLETGPKMLNSQVDLVFIMIFTIILGNLIGTVFGMFLVNPLSRATSIRAGVMVPLLTVVIVTGAFAGDRAVFDIGVAIVFGILGYAMKVLNYSRAALLIGFVLGFAVEKNLYLALLLDGPYFILQPIPLGLTVVTVVFLGFNIWTIYRDRKRFVA</sequence>
<feature type="domain" description="DUF112" evidence="2">
    <location>
        <begin position="22"/>
        <end position="444"/>
    </location>
</feature>
<evidence type="ECO:0000259" key="2">
    <source>
        <dbReference type="Pfam" id="PF01970"/>
    </source>
</evidence>
<dbReference type="RefSeq" id="WP_085792908.1">
    <property type="nucleotide sequence ID" value="NZ_FWFK01000006.1"/>
</dbReference>
<dbReference type="InterPro" id="IPR002823">
    <property type="entry name" value="DUF112_TM"/>
</dbReference>
<dbReference type="OrthoDB" id="9791872at2"/>
<keyword evidence="4" id="KW-1185">Reference proteome</keyword>